<dbReference type="PANTHER" id="PTHR19229:SF250">
    <property type="entry name" value="ABC TRANSPORTER DOMAIN-CONTAINING PROTEIN-RELATED"/>
    <property type="match status" value="1"/>
</dbReference>
<keyword evidence="3" id="KW-1185">Reference proteome</keyword>
<dbReference type="GO" id="GO:0016020">
    <property type="term" value="C:membrane"/>
    <property type="evidence" value="ECO:0007669"/>
    <property type="project" value="InterPro"/>
</dbReference>
<name>A0A8S3ULE4_MYTED</name>
<dbReference type="PANTHER" id="PTHR19229">
    <property type="entry name" value="ATP-BINDING CASSETTE TRANSPORTER SUBFAMILY A ABCA"/>
    <property type="match status" value="1"/>
</dbReference>
<evidence type="ECO:0000313" key="2">
    <source>
        <dbReference type="EMBL" id="CAG2244712.1"/>
    </source>
</evidence>
<evidence type="ECO:0000313" key="3">
    <source>
        <dbReference type="Proteomes" id="UP000683360"/>
    </source>
</evidence>
<dbReference type="Proteomes" id="UP000683360">
    <property type="component" value="Unassembled WGS sequence"/>
</dbReference>
<proteinExistence type="predicted"/>
<keyword evidence="1" id="KW-0812">Transmembrane</keyword>
<dbReference type="GO" id="GO:0005319">
    <property type="term" value="F:lipid transporter activity"/>
    <property type="evidence" value="ECO:0007669"/>
    <property type="project" value="TreeGrafter"/>
</dbReference>
<feature type="transmembrane region" description="Helical" evidence="1">
    <location>
        <begin position="224"/>
        <end position="242"/>
    </location>
</feature>
<dbReference type="AlphaFoldDB" id="A0A8S3ULE4"/>
<evidence type="ECO:0000256" key="1">
    <source>
        <dbReference type="SAM" id="Phobius"/>
    </source>
</evidence>
<keyword evidence="1" id="KW-0472">Membrane</keyword>
<dbReference type="OrthoDB" id="6512918at2759"/>
<feature type="transmembrane region" description="Helical" evidence="1">
    <location>
        <begin position="297"/>
        <end position="318"/>
    </location>
</feature>
<reference evidence="2" key="1">
    <citation type="submission" date="2021-03" db="EMBL/GenBank/DDBJ databases">
        <authorList>
            <person name="Bekaert M."/>
        </authorList>
    </citation>
    <scope>NUCLEOTIDE SEQUENCE</scope>
</reference>
<keyword evidence="1" id="KW-1133">Transmembrane helix</keyword>
<sequence>MASGGQFLLLMWKNWTLQKRKICVTVFEILLPLFFGIILVLIRLLVDPTDYPQDTIWKNSNFSESGLNTIVYTRREILFAPNNTVIRDVMMEVESSLIAQNINLTNIGIKGFDTEKDLLDHHNLYPKNVWGAVVFKSNLSDANVKYDLRVSPVKPSDKWRTRLTYAFAQTTSPRNKDDDGGPPGIHEDDGVKPNYILVVMVCYSVDLPSDSMSDIYCIAGTNTGLFAGGMIYFLTYFPYFFLNNDDQYGAMTLAQKVMACLLGNVAMAFGVKTVAAYEGTGEGAQWSNFYKPPTVDADFTLLTAMIMLLCDTVLYLLITWYVDAVMPGEYGVAEPLYFPFTKNYWCGSKKKEKYEREHSVIGLDPAYFEAEPSDKKAGIAIQHLRKVSH</sequence>
<dbReference type="EMBL" id="CAJPWZ010002747">
    <property type="protein sequence ID" value="CAG2244712.1"/>
    <property type="molecule type" value="Genomic_DNA"/>
</dbReference>
<organism evidence="2 3">
    <name type="scientific">Mytilus edulis</name>
    <name type="common">Blue mussel</name>
    <dbReference type="NCBI Taxonomy" id="6550"/>
    <lineage>
        <taxon>Eukaryota</taxon>
        <taxon>Metazoa</taxon>
        <taxon>Spiralia</taxon>
        <taxon>Lophotrochozoa</taxon>
        <taxon>Mollusca</taxon>
        <taxon>Bivalvia</taxon>
        <taxon>Autobranchia</taxon>
        <taxon>Pteriomorphia</taxon>
        <taxon>Mytilida</taxon>
        <taxon>Mytiloidea</taxon>
        <taxon>Mytilidae</taxon>
        <taxon>Mytilinae</taxon>
        <taxon>Mytilus</taxon>
    </lineage>
</organism>
<dbReference type="GO" id="GO:0140359">
    <property type="term" value="F:ABC-type transporter activity"/>
    <property type="evidence" value="ECO:0007669"/>
    <property type="project" value="InterPro"/>
</dbReference>
<accession>A0A8S3ULE4</accession>
<feature type="transmembrane region" description="Helical" evidence="1">
    <location>
        <begin position="254"/>
        <end position="277"/>
    </location>
</feature>
<comment type="caution">
    <text evidence="2">The sequence shown here is derived from an EMBL/GenBank/DDBJ whole genome shotgun (WGS) entry which is preliminary data.</text>
</comment>
<feature type="transmembrane region" description="Helical" evidence="1">
    <location>
        <begin position="21"/>
        <end position="46"/>
    </location>
</feature>
<protein>
    <submittedName>
        <fullName evidence="2">ABCA3</fullName>
    </submittedName>
</protein>
<dbReference type="InterPro" id="IPR026082">
    <property type="entry name" value="ABCA"/>
</dbReference>
<gene>
    <name evidence="2" type="ORF">MEDL_56742</name>
</gene>